<feature type="transmembrane region" description="Helical" evidence="1">
    <location>
        <begin position="32"/>
        <end position="50"/>
    </location>
</feature>
<keyword evidence="1" id="KW-1133">Transmembrane helix</keyword>
<dbReference type="AlphaFoldDB" id="A0A8D0DRF3"/>
<reference evidence="2" key="1">
    <citation type="submission" date="2025-08" db="UniProtKB">
        <authorList>
            <consortium name="Ensembl"/>
        </authorList>
    </citation>
    <scope>IDENTIFICATION</scope>
</reference>
<keyword evidence="1" id="KW-0472">Membrane</keyword>
<dbReference type="Ensembl" id="ENSSMRT00000022671.1">
    <property type="protein sequence ID" value="ENSSMRP00000019335.1"/>
    <property type="gene ID" value="ENSSMRG00000015064.1"/>
</dbReference>
<reference evidence="2" key="2">
    <citation type="submission" date="2025-09" db="UniProtKB">
        <authorList>
            <consortium name="Ensembl"/>
        </authorList>
    </citation>
    <scope>IDENTIFICATION</scope>
</reference>
<evidence type="ECO:0000256" key="1">
    <source>
        <dbReference type="SAM" id="Phobius"/>
    </source>
</evidence>
<organism evidence="2 3">
    <name type="scientific">Salvator merianae</name>
    <name type="common">Argentine black and white tegu</name>
    <name type="synonym">Tupinambis merianae</name>
    <dbReference type="NCBI Taxonomy" id="96440"/>
    <lineage>
        <taxon>Eukaryota</taxon>
        <taxon>Metazoa</taxon>
        <taxon>Chordata</taxon>
        <taxon>Craniata</taxon>
        <taxon>Vertebrata</taxon>
        <taxon>Euteleostomi</taxon>
        <taxon>Lepidosauria</taxon>
        <taxon>Squamata</taxon>
        <taxon>Bifurcata</taxon>
        <taxon>Unidentata</taxon>
        <taxon>Episquamata</taxon>
        <taxon>Laterata</taxon>
        <taxon>Teiioidea</taxon>
        <taxon>Teiidae</taxon>
        <taxon>Salvator</taxon>
    </lineage>
</organism>
<protein>
    <submittedName>
        <fullName evidence="2">Uncharacterized protein</fullName>
    </submittedName>
</protein>
<name>A0A8D0DRF3_SALMN</name>
<sequence>MGCTGIVPIYNFDLRQSGWYVKKRKREKTGKHIHSVCFLNLFLYFAMAVQKNTTNIKINTETETRRNERKKRYRMVLEMFLVWTIFLL</sequence>
<keyword evidence="1" id="KW-0812">Transmembrane</keyword>
<dbReference type="Proteomes" id="UP000694421">
    <property type="component" value="Unplaced"/>
</dbReference>
<accession>A0A8D0DRF3</accession>
<evidence type="ECO:0000313" key="2">
    <source>
        <dbReference type="Ensembl" id="ENSSMRP00000019335.1"/>
    </source>
</evidence>
<keyword evidence="3" id="KW-1185">Reference proteome</keyword>
<evidence type="ECO:0000313" key="3">
    <source>
        <dbReference type="Proteomes" id="UP000694421"/>
    </source>
</evidence>
<proteinExistence type="predicted"/>